<reference evidence="2" key="1">
    <citation type="submission" date="2014-09" db="EMBL/GenBank/DDBJ databases">
        <authorList>
            <person name="Magalhaes I.L.F."/>
            <person name="Oliveira U."/>
            <person name="Santos F.R."/>
            <person name="Vidigal T.H.D.A."/>
            <person name="Brescovit A.D."/>
            <person name="Santos A.J."/>
        </authorList>
    </citation>
    <scope>NUCLEOTIDE SEQUENCE</scope>
    <source>
        <tissue evidence="2">Shoot tissue taken approximately 20 cm above the soil surface</tissue>
    </source>
</reference>
<sequence>MSGAKQNLPKTKSHPNYGDKEVKKHDIDT</sequence>
<dbReference type="AlphaFoldDB" id="A0A0A9BLS5"/>
<proteinExistence type="predicted"/>
<accession>A0A0A9BLS5</accession>
<name>A0A0A9BLS5_ARUDO</name>
<dbReference type="EMBL" id="GBRH01235740">
    <property type="protein sequence ID" value="JAD62155.1"/>
    <property type="molecule type" value="Transcribed_RNA"/>
</dbReference>
<feature type="compositionally biased region" description="Basic and acidic residues" evidence="1">
    <location>
        <begin position="17"/>
        <end position="29"/>
    </location>
</feature>
<protein>
    <submittedName>
        <fullName evidence="2">Uncharacterized protein</fullName>
    </submittedName>
</protein>
<evidence type="ECO:0000313" key="2">
    <source>
        <dbReference type="EMBL" id="JAD62155.1"/>
    </source>
</evidence>
<feature type="region of interest" description="Disordered" evidence="1">
    <location>
        <begin position="1"/>
        <end position="29"/>
    </location>
</feature>
<reference evidence="2" key="2">
    <citation type="journal article" date="2015" name="Data Brief">
        <title>Shoot transcriptome of the giant reed, Arundo donax.</title>
        <authorList>
            <person name="Barrero R.A."/>
            <person name="Guerrero F.D."/>
            <person name="Moolhuijzen P."/>
            <person name="Goolsby J.A."/>
            <person name="Tidwell J."/>
            <person name="Bellgard S.E."/>
            <person name="Bellgard M.I."/>
        </authorList>
    </citation>
    <scope>NUCLEOTIDE SEQUENCE</scope>
    <source>
        <tissue evidence="2">Shoot tissue taken approximately 20 cm above the soil surface</tissue>
    </source>
</reference>
<organism evidence="2">
    <name type="scientific">Arundo donax</name>
    <name type="common">Giant reed</name>
    <name type="synonym">Donax arundinaceus</name>
    <dbReference type="NCBI Taxonomy" id="35708"/>
    <lineage>
        <taxon>Eukaryota</taxon>
        <taxon>Viridiplantae</taxon>
        <taxon>Streptophyta</taxon>
        <taxon>Embryophyta</taxon>
        <taxon>Tracheophyta</taxon>
        <taxon>Spermatophyta</taxon>
        <taxon>Magnoliopsida</taxon>
        <taxon>Liliopsida</taxon>
        <taxon>Poales</taxon>
        <taxon>Poaceae</taxon>
        <taxon>PACMAD clade</taxon>
        <taxon>Arundinoideae</taxon>
        <taxon>Arundineae</taxon>
        <taxon>Arundo</taxon>
    </lineage>
</organism>
<evidence type="ECO:0000256" key="1">
    <source>
        <dbReference type="SAM" id="MobiDB-lite"/>
    </source>
</evidence>
<feature type="compositionally biased region" description="Polar residues" evidence="1">
    <location>
        <begin position="1"/>
        <end position="10"/>
    </location>
</feature>